<feature type="non-terminal residue" evidence="1">
    <location>
        <position position="1"/>
    </location>
</feature>
<evidence type="ECO:0000313" key="2">
    <source>
        <dbReference type="Proteomes" id="UP000789860"/>
    </source>
</evidence>
<accession>A0ACA9LFJ2</accession>
<keyword evidence="2" id="KW-1185">Reference proteome</keyword>
<organism evidence="1 2">
    <name type="scientific">Scutellospora calospora</name>
    <dbReference type="NCBI Taxonomy" id="85575"/>
    <lineage>
        <taxon>Eukaryota</taxon>
        <taxon>Fungi</taxon>
        <taxon>Fungi incertae sedis</taxon>
        <taxon>Mucoromycota</taxon>
        <taxon>Glomeromycotina</taxon>
        <taxon>Glomeromycetes</taxon>
        <taxon>Diversisporales</taxon>
        <taxon>Gigasporaceae</taxon>
        <taxon>Scutellospora</taxon>
    </lineage>
</organism>
<reference evidence="1" key="1">
    <citation type="submission" date="2021-06" db="EMBL/GenBank/DDBJ databases">
        <authorList>
            <person name="Kallberg Y."/>
            <person name="Tangrot J."/>
            <person name="Rosling A."/>
        </authorList>
    </citation>
    <scope>NUCLEOTIDE SEQUENCE</scope>
    <source>
        <strain evidence="1">AU212A</strain>
    </source>
</reference>
<dbReference type="EMBL" id="CAJVPM010005373">
    <property type="protein sequence ID" value="CAG8523213.1"/>
    <property type="molecule type" value="Genomic_DNA"/>
</dbReference>
<protein>
    <submittedName>
        <fullName evidence="1">8619_t:CDS:1</fullName>
    </submittedName>
</protein>
<dbReference type="Proteomes" id="UP000789860">
    <property type="component" value="Unassembled WGS sequence"/>
</dbReference>
<sequence>DYHVILLLKEDDENTNKKRSWIYDLDTTLSFPCDFETFAKESLPFVDLPEYHRIVPSETFLKVFSSDRSHMAKTTGVVISPPNYPPISTLESKMNLPSFVSMTENLDSVDFGKVLDEKQFFKFCGLAN</sequence>
<comment type="caution">
    <text evidence="1">The sequence shown here is derived from an EMBL/GenBank/DDBJ whole genome shotgun (WGS) entry which is preliminary data.</text>
</comment>
<gene>
    <name evidence="1" type="ORF">SCALOS_LOCUS4154</name>
</gene>
<proteinExistence type="predicted"/>
<evidence type="ECO:0000313" key="1">
    <source>
        <dbReference type="EMBL" id="CAG8523213.1"/>
    </source>
</evidence>
<name>A0ACA9LFJ2_9GLOM</name>